<comment type="caution">
    <text evidence="1">The sequence shown here is derived from an EMBL/GenBank/DDBJ whole genome shotgun (WGS) entry which is preliminary data.</text>
</comment>
<proteinExistence type="predicted"/>
<protein>
    <submittedName>
        <fullName evidence="1">Uncharacterized protein</fullName>
    </submittedName>
</protein>
<evidence type="ECO:0000313" key="2">
    <source>
        <dbReference type="Proteomes" id="UP000518315"/>
    </source>
</evidence>
<sequence length="46" mass="5054">MHALMDQTHEPFVADEAESVIARKAADKLKAVAEANEDGADHARRH</sequence>
<dbReference type="RefSeq" id="WP_245438427.1">
    <property type="nucleotide sequence ID" value="NZ_JACHXH010000010.1"/>
</dbReference>
<gene>
    <name evidence="1" type="ORF">FHS26_003277</name>
</gene>
<organism evidence="1 2">
    <name type="scientific">Rhizobium pisi</name>
    <dbReference type="NCBI Taxonomy" id="574561"/>
    <lineage>
        <taxon>Bacteria</taxon>
        <taxon>Pseudomonadati</taxon>
        <taxon>Pseudomonadota</taxon>
        <taxon>Alphaproteobacteria</taxon>
        <taxon>Hyphomicrobiales</taxon>
        <taxon>Rhizobiaceae</taxon>
        <taxon>Rhizobium/Agrobacterium group</taxon>
        <taxon>Rhizobium</taxon>
    </lineage>
</organism>
<dbReference type="Proteomes" id="UP000518315">
    <property type="component" value="Unassembled WGS sequence"/>
</dbReference>
<name>A0A7W5BM93_9HYPH</name>
<dbReference type="AlphaFoldDB" id="A0A7W5BM93"/>
<dbReference type="EMBL" id="JACHXH010000010">
    <property type="protein sequence ID" value="MBB3135532.1"/>
    <property type="molecule type" value="Genomic_DNA"/>
</dbReference>
<accession>A0A7W5BM93</accession>
<evidence type="ECO:0000313" key="1">
    <source>
        <dbReference type="EMBL" id="MBB3135532.1"/>
    </source>
</evidence>
<keyword evidence="2" id="KW-1185">Reference proteome</keyword>
<reference evidence="1 2" key="1">
    <citation type="submission" date="2020-08" db="EMBL/GenBank/DDBJ databases">
        <title>Genomic Encyclopedia of Type Strains, Phase III (KMG-III): the genomes of soil and plant-associated and newly described type strains.</title>
        <authorList>
            <person name="Whitman W."/>
        </authorList>
    </citation>
    <scope>NUCLEOTIDE SEQUENCE [LARGE SCALE GENOMIC DNA]</scope>
    <source>
        <strain evidence="1 2">CECT 4113</strain>
    </source>
</reference>